<dbReference type="Gene3D" id="3.40.50.720">
    <property type="entry name" value="NAD(P)-binding Rossmann-like Domain"/>
    <property type="match status" value="1"/>
</dbReference>
<organism evidence="2 3">
    <name type="scientific">Alkaliphilus hydrothermalis</name>
    <dbReference type="NCBI Taxonomy" id="1482730"/>
    <lineage>
        <taxon>Bacteria</taxon>
        <taxon>Bacillati</taxon>
        <taxon>Bacillota</taxon>
        <taxon>Clostridia</taxon>
        <taxon>Peptostreptococcales</taxon>
        <taxon>Natronincolaceae</taxon>
        <taxon>Alkaliphilus</taxon>
    </lineage>
</organism>
<gene>
    <name evidence="2" type="ORF">JOC73_000819</name>
</gene>
<feature type="domain" description="Lactate/malate dehydrogenase N-terminal" evidence="1">
    <location>
        <begin position="114"/>
        <end position="255"/>
    </location>
</feature>
<name>A0ABS2NN02_9FIRM</name>
<evidence type="ECO:0000259" key="1">
    <source>
        <dbReference type="Pfam" id="PF00056"/>
    </source>
</evidence>
<dbReference type="Proteomes" id="UP001314796">
    <property type="component" value="Unassembled WGS sequence"/>
</dbReference>
<evidence type="ECO:0000313" key="3">
    <source>
        <dbReference type="Proteomes" id="UP001314796"/>
    </source>
</evidence>
<dbReference type="SUPFAM" id="SSF51735">
    <property type="entry name" value="NAD(P)-binding Rossmann-fold domains"/>
    <property type="match status" value="1"/>
</dbReference>
<reference evidence="2 3" key="1">
    <citation type="submission" date="2021-01" db="EMBL/GenBank/DDBJ databases">
        <title>Genomic Encyclopedia of Type Strains, Phase IV (KMG-IV): sequencing the most valuable type-strain genomes for metagenomic binning, comparative biology and taxonomic classification.</title>
        <authorList>
            <person name="Goeker M."/>
        </authorList>
    </citation>
    <scope>NUCLEOTIDE SEQUENCE [LARGE SCALE GENOMIC DNA]</scope>
    <source>
        <strain evidence="2 3">DSM 25890</strain>
    </source>
</reference>
<dbReference type="InterPro" id="IPR036291">
    <property type="entry name" value="NAD(P)-bd_dom_sf"/>
</dbReference>
<comment type="caution">
    <text evidence="2">The sequence shown here is derived from an EMBL/GenBank/DDBJ whole genome shotgun (WGS) entry which is preliminary data.</text>
</comment>
<dbReference type="EMBL" id="JAFBEE010000003">
    <property type="protein sequence ID" value="MBM7614308.1"/>
    <property type="molecule type" value="Genomic_DNA"/>
</dbReference>
<accession>A0ABS2NN02</accession>
<dbReference type="InterPro" id="IPR001236">
    <property type="entry name" value="Lactate/malate_DH_N"/>
</dbReference>
<dbReference type="Pfam" id="PF00056">
    <property type="entry name" value="Ldh_1_N"/>
    <property type="match status" value="1"/>
</dbReference>
<dbReference type="RefSeq" id="WP_204400582.1">
    <property type="nucleotide sequence ID" value="NZ_JAFBEE010000003.1"/>
</dbReference>
<protein>
    <submittedName>
        <fullName evidence="2">Malate/lactate dehydrogenase</fullName>
    </submittedName>
</protein>
<evidence type="ECO:0000313" key="2">
    <source>
        <dbReference type="EMBL" id="MBM7614308.1"/>
    </source>
</evidence>
<proteinExistence type="predicted"/>
<sequence>MKYYRLKDKILFSLENYPNLTKITEEEAQSTSGLIYFLKHNDNIPTRRSFCLAHPQMIYSHREDLSLLQREQTNTVGLPQWVFDKIQKREVMAINTAFKSWQEPLFNVPPKKWRVNIAGLGDVGGTLLIGLRLLGGDIIDSIGIYDRDLKKLQRWEQEINQINGYNTPNLPDVRILKEDEVFDCDAFVFCIAAHVPEVGKESGDVRMVQLEANSKIIGAYGTLARQAEFKGIFAVVSDPVDLLCKAVYLASNTNEEGQQDEKGLAPEQVRGYGLGVMNARALYYANKRTDTKNYVTEGRAFGPHGAGLIIANSIENYHQELSLYLTEKARTANLEVRETGYKPYIAPALSSGTLSILDTLRGEWHYSATYMGGVYMGAKNRLLPSGTEVEILDLPPQLMERLQATYDELRDLL</sequence>
<keyword evidence="3" id="KW-1185">Reference proteome</keyword>